<proteinExistence type="predicted"/>
<dbReference type="AlphaFoldDB" id="A0A409W9P7"/>
<comment type="caution">
    <text evidence="2">The sequence shown here is derived from an EMBL/GenBank/DDBJ whole genome shotgun (WGS) entry which is preliminary data.</text>
</comment>
<feature type="compositionally biased region" description="Acidic residues" evidence="1">
    <location>
        <begin position="213"/>
        <end position="238"/>
    </location>
</feature>
<sequence>MPFTSTSPPLNRKPQHQHHHQNLSYDTSALHEIPPTIPIPASPVLQYILNAFIVLFLNNRLRSIAVCRVYARLVVELNERLVWLDQQGDRDGERTVDVERNTDDDVCVVERRCYDLFLDILDLFPDDAVMPNVCAELEGYLESIRGPYHLNLVTSTLRQRPSPSSTSYEASSSESIGESLQRLSKRKGSTQAKKSVRFASTDTIFEFYPFSESESESDDEDEDGDVADDEDDDEDVADEVSSTQAEPDCDDGYRAL</sequence>
<accession>A0A409W9P7</accession>
<evidence type="ECO:0000313" key="2">
    <source>
        <dbReference type="EMBL" id="PPQ75218.1"/>
    </source>
</evidence>
<dbReference type="InParanoid" id="A0A409W9P7"/>
<evidence type="ECO:0000313" key="3">
    <source>
        <dbReference type="Proteomes" id="UP000284842"/>
    </source>
</evidence>
<feature type="region of interest" description="Disordered" evidence="1">
    <location>
        <begin position="157"/>
        <end position="187"/>
    </location>
</feature>
<feature type="region of interest" description="Disordered" evidence="1">
    <location>
        <begin position="207"/>
        <end position="256"/>
    </location>
</feature>
<gene>
    <name evidence="2" type="ORF">CVT24_010177</name>
</gene>
<dbReference type="Proteomes" id="UP000284842">
    <property type="component" value="Unassembled WGS sequence"/>
</dbReference>
<organism evidence="2 3">
    <name type="scientific">Panaeolus cyanescens</name>
    <dbReference type="NCBI Taxonomy" id="181874"/>
    <lineage>
        <taxon>Eukaryota</taxon>
        <taxon>Fungi</taxon>
        <taxon>Dikarya</taxon>
        <taxon>Basidiomycota</taxon>
        <taxon>Agaricomycotina</taxon>
        <taxon>Agaricomycetes</taxon>
        <taxon>Agaricomycetidae</taxon>
        <taxon>Agaricales</taxon>
        <taxon>Agaricineae</taxon>
        <taxon>Galeropsidaceae</taxon>
        <taxon>Panaeolus</taxon>
    </lineage>
</organism>
<name>A0A409W9P7_9AGAR</name>
<keyword evidence="3" id="KW-1185">Reference proteome</keyword>
<feature type="compositionally biased region" description="Low complexity" evidence="1">
    <location>
        <begin position="162"/>
        <end position="179"/>
    </location>
</feature>
<evidence type="ECO:0000256" key="1">
    <source>
        <dbReference type="SAM" id="MobiDB-lite"/>
    </source>
</evidence>
<reference evidence="2 3" key="1">
    <citation type="journal article" date="2018" name="Evol. Lett.">
        <title>Horizontal gene cluster transfer increased hallucinogenic mushroom diversity.</title>
        <authorList>
            <person name="Reynolds H.T."/>
            <person name="Vijayakumar V."/>
            <person name="Gluck-Thaler E."/>
            <person name="Korotkin H.B."/>
            <person name="Matheny P.B."/>
            <person name="Slot J.C."/>
        </authorList>
    </citation>
    <scope>NUCLEOTIDE SEQUENCE [LARGE SCALE GENOMIC DNA]</scope>
    <source>
        <strain evidence="2 3">2629</strain>
    </source>
</reference>
<protein>
    <submittedName>
        <fullName evidence="2">Uncharacterized protein</fullName>
    </submittedName>
</protein>
<dbReference type="EMBL" id="NHTK01005692">
    <property type="protein sequence ID" value="PPQ75218.1"/>
    <property type="molecule type" value="Genomic_DNA"/>
</dbReference>
<feature type="region of interest" description="Disordered" evidence="1">
    <location>
        <begin position="1"/>
        <end position="23"/>
    </location>
</feature>